<gene>
    <name evidence="2" type="ORF">BDK51DRAFT_31334</name>
</gene>
<proteinExistence type="predicted"/>
<dbReference type="Proteomes" id="UP000269721">
    <property type="component" value="Unassembled WGS sequence"/>
</dbReference>
<feature type="chain" id="PRO_5020568465" evidence="1">
    <location>
        <begin position="19"/>
        <end position="121"/>
    </location>
</feature>
<evidence type="ECO:0000256" key="1">
    <source>
        <dbReference type="SAM" id="SignalP"/>
    </source>
</evidence>
<dbReference type="EMBL" id="KZ994257">
    <property type="protein sequence ID" value="RKO93402.1"/>
    <property type="molecule type" value="Genomic_DNA"/>
</dbReference>
<reference evidence="3" key="1">
    <citation type="journal article" date="2018" name="Nat. Microbiol.">
        <title>Leveraging single-cell genomics to expand the fungal tree of life.</title>
        <authorList>
            <person name="Ahrendt S.R."/>
            <person name="Quandt C.A."/>
            <person name="Ciobanu D."/>
            <person name="Clum A."/>
            <person name="Salamov A."/>
            <person name="Andreopoulos B."/>
            <person name="Cheng J.F."/>
            <person name="Woyke T."/>
            <person name="Pelin A."/>
            <person name="Henrissat B."/>
            <person name="Reynolds N.K."/>
            <person name="Benny G.L."/>
            <person name="Smith M.E."/>
            <person name="James T.Y."/>
            <person name="Grigoriev I.V."/>
        </authorList>
    </citation>
    <scope>NUCLEOTIDE SEQUENCE [LARGE SCALE GENOMIC DNA]</scope>
</reference>
<feature type="signal peptide" evidence="1">
    <location>
        <begin position="1"/>
        <end position="18"/>
    </location>
</feature>
<evidence type="ECO:0000313" key="3">
    <source>
        <dbReference type="Proteomes" id="UP000269721"/>
    </source>
</evidence>
<keyword evidence="1" id="KW-0732">Signal</keyword>
<organism evidence="2 3">
    <name type="scientific">Blyttiomyces helicus</name>
    <dbReference type="NCBI Taxonomy" id="388810"/>
    <lineage>
        <taxon>Eukaryota</taxon>
        <taxon>Fungi</taxon>
        <taxon>Fungi incertae sedis</taxon>
        <taxon>Chytridiomycota</taxon>
        <taxon>Chytridiomycota incertae sedis</taxon>
        <taxon>Chytridiomycetes</taxon>
        <taxon>Chytridiomycetes incertae sedis</taxon>
        <taxon>Blyttiomyces</taxon>
    </lineage>
</organism>
<protein>
    <submittedName>
        <fullName evidence="2">Uncharacterized protein</fullName>
    </submittedName>
</protein>
<accession>A0A4P9WLV1</accession>
<dbReference type="AlphaFoldDB" id="A0A4P9WLV1"/>
<sequence length="121" mass="12788">MQFISFVAVAVLASAALATPVPQFGGNFGPGPVSQITVAIGKHCSTTEFPKRVCDEPAAICKLTNKEEPSLGGVCIRNPAVENVEEEDAAPSAPSAPDLRKIGLEMERYTNQRGGWGGQCW</sequence>
<keyword evidence="3" id="KW-1185">Reference proteome</keyword>
<evidence type="ECO:0000313" key="2">
    <source>
        <dbReference type="EMBL" id="RKO93402.1"/>
    </source>
</evidence>
<name>A0A4P9WLV1_9FUNG</name>